<dbReference type="RefSeq" id="XP_064770845.1">
    <property type="nucleotide sequence ID" value="XM_064910948.1"/>
</dbReference>
<keyword evidence="5" id="KW-0539">Nucleus</keyword>
<evidence type="ECO:0000313" key="8">
    <source>
        <dbReference type="EMBL" id="KAK7207812.1"/>
    </source>
</evidence>
<keyword evidence="2" id="KW-0862">Zinc</keyword>
<dbReference type="PANTHER" id="PTHR31668">
    <property type="entry name" value="GLUCOSE TRANSPORT TRANSCRIPTION REGULATOR RGT1-RELATED-RELATED"/>
    <property type="match status" value="1"/>
</dbReference>
<reference evidence="8 9" key="1">
    <citation type="submission" date="2024-03" db="EMBL/GenBank/DDBJ databases">
        <title>Genome-scale model development and genomic sequencing of the oleaginous clade Lipomyces.</title>
        <authorList>
            <consortium name="Lawrence Berkeley National Laboratory"/>
            <person name="Czajka J.J."/>
            <person name="Han Y."/>
            <person name="Kim J."/>
            <person name="Mondo S.J."/>
            <person name="Hofstad B.A."/>
            <person name="Robles A."/>
            <person name="Haridas S."/>
            <person name="Riley R."/>
            <person name="LaButti K."/>
            <person name="Pangilinan J."/>
            <person name="Andreopoulos W."/>
            <person name="Lipzen A."/>
            <person name="Yan J."/>
            <person name="Wang M."/>
            <person name="Ng V."/>
            <person name="Grigoriev I.V."/>
            <person name="Spatafora J.W."/>
            <person name="Magnuson J.K."/>
            <person name="Baker S.E."/>
            <person name="Pomraning K.R."/>
        </authorList>
    </citation>
    <scope>NUCLEOTIDE SEQUENCE [LARGE SCALE GENOMIC DNA]</scope>
    <source>
        <strain evidence="8 9">Phaff 52-87</strain>
    </source>
</reference>
<feature type="region of interest" description="Disordered" evidence="6">
    <location>
        <begin position="638"/>
        <end position="671"/>
    </location>
</feature>
<feature type="compositionally biased region" description="Low complexity" evidence="6">
    <location>
        <begin position="638"/>
        <end position="667"/>
    </location>
</feature>
<feature type="compositionally biased region" description="Polar residues" evidence="6">
    <location>
        <begin position="693"/>
        <end position="706"/>
    </location>
</feature>
<proteinExistence type="predicted"/>
<evidence type="ECO:0000313" key="9">
    <source>
        <dbReference type="Proteomes" id="UP001498771"/>
    </source>
</evidence>
<evidence type="ECO:0000256" key="4">
    <source>
        <dbReference type="ARBA" id="ARBA00023163"/>
    </source>
</evidence>
<dbReference type="InterPro" id="IPR050797">
    <property type="entry name" value="Carb_Metab_Trans_Reg"/>
</dbReference>
<feature type="domain" description="Zn(2)-C6 fungal-type" evidence="7">
    <location>
        <begin position="64"/>
        <end position="96"/>
    </location>
</feature>
<keyword evidence="3" id="KW-0805">Transcription regulation</keyword>
<keyword evidence="4" id="KW-0804">Transcription</keyword>
<feature type="region of interest" description="Disordered" evidence="6">
    <location>
        <begin position="1"/>
        <end position="55"/>
    </location>
</feature>
<dbReference type="EMBL" id="JBBJBU010000001">
    <property type="protein sequence ID" value="KAK7207812.1"/>
    <property type="molecule type" value="Genomic_DNA"/>
</dbReference>
<feature type="compositionally biased region" description="Basic and acidic residues" evidence="6">
    <location>
        <begin position="832"/>
        <end position="851"/>
    </location>
</feature>
<dbReference type="CDD" id="cd12148">
    <property type="entry name" value="fungal_TF_MHR"/>
    <property type="match status" value="1"/>
</dbReference>
<keyword evidence="1" id="KW-0479">Metal-binding</keyword>
<dbReference type="Pfam" id="PF04082">
    <property type="entry name" value="Fungal_trans"/>
    <property type="match status" value="1"/>
</dbReference>
<evidence type="ECO:0000256" key="6">
    <source>
        <dbReference type="SAM" id="MobiDB-lite"/>
    </source>
</evidence>
<dbReference type="InterPro" id="IPR036864">
    <property type="entry name" value="Zn2-C6_fun-type_DNA-bd_sf"/>
</dbReference>
<feature type="compositionally biased region" description="Basic and acidic residues" evidence="6">
    <location>
        <begin position="17"/>
        <end position="27"/>
    </location>
</feature>
<organism evidence="8 9">
    <name type="scientific">Myxozyma melibiosi</name>
    <dbReference type="NCBI Taxonomy" id="54550"/>
    <lineage>
        <taxon>Eukaryota</taxon>
        <taxon>Fungi</taxon>
        <taxon>Dikarya</taxon>
        <taxon>Ascomycota</taxon>
        <taxon>Saccharomycotina</taxon>
        <taxon>Lipomycetes</taxon>
        <taxon>Lipomycetales</taxon>
        <taxon>Lipomycetaceae</taxon>
        <taxon>Myxozyma</taxon>
    </lineage>
</organism>
<gene>
    <name evidence="8" type="ORF">BZA70DRAFT_265156</name>
</gene>
<dbReference type="SMART" id="SM00906">
    <property type="entry name" value="Fungal_trans"/>
    <property type="match status" value="1"/>
</dbReference>
<dbReference type="Proteomes" id="UP001498771">
    <property type="component" value="Unassembled WGS sequence"/>
</dbReference>
<evidence type="ECO:0000256" key="5">
    <source>
        <dbReference type="ARBA" id="ARBA00023242"/>
    </source>
</evidence>
<dbReference type="PROSITE" id="PS00463">
    <property type="entry name" value="ZN2_CY6_FUNGAL_1"/>
    <property type="match status" value="1"/>
</dbReference>
<keyword evidence="9" id="KW-1185">Reference proteome</keyword>
<feature type="compositionally biased region" description="Acidic residues" evidence="6">
    <location>
        <begin position="852"/>
        <end position="862"/>
    </location>
</feature>
<feature type="region of interest" description="Disordered" evidence="6">
    <location>
        <begin position="820"/>
        <end position="864"/>
    </location>
</feature>
<dbReference type="InterPro" id="IPR001138">
    <property type="entry name" value="Zn2Cys6_DnaBD"/>
</dbReference>
<name>A0ABR1FDH0_9ASCO</name>
<evidence type="ECO:0000256" key="2">
    <source>
        <dbReference type="ARBA" id="ARBA00022833"/>
    </source>
</evidence>
<feature type="compositionally biased region" description="Low complexity" evidence="6">
    <location>
        <begin position="34"/>
        <end position="55"/>
    </location>
</feature>
<dbReference type="CDD" id="cd00067">
    <property type="entry name" value="GAL4"/>
    <property type="match status" value="1"/>
</dbReference>
<feature type="region of interest" description="Disordered" evidence="6">
    <location>
        <begin position="574"/>
        <end position="612"/>
    </location>
</feature>
<evidence type="ECO:0000259" key="7">
    <source>
        <dbReference type="PROSITE" id="PS00463"/>
    </source>
</evidence>
<dbReference type="GeneID" id="90036460"/>
<comment type="caution">
    <text evidence="8">The sequence shown here is derived from an EMBL/GenBank/DDBJ whole genome shotgun (WGS) entry which is preliminary data.</text>
</comment>
<dbReference type="InterPro" id="IPR007219">
    <property type="entry name" value="XnlR_reg_dom"/>
</dbReference>
<accession>A0ABR1FDH0</accession>
<evidence type="ECO:0000256" key="3">
    <source>
        <dbReference type="ARBA" id="ARBA00023015"/>
    </source>
</evidence>
<dbReference type="SUPFAM" id="SSF57701">
    <property type="entry name" value="Zn2/Cys6 DNA-binding domain"/>
    <property type="match status" value="1"/>
</dbReference>
<protein>
    <submittedName>
        <fullName evidence="8">Fungal-specific transcription factor domain-containing protein</fullName>
    </submittedName>
</protein>
<evidence type="ECO:0000256" key="1">
    <source>
        <dbReference type="ARBA" id="ARBA00022723"/>
    </source>
</evidence>
<feature type="region of interest" description="Disordered" evidence="6">
    <location>
        <begin position="693"/>
        <end position="726"/>
    </location>
</feature>
<sequence length="898" mass="99457">MTSVKSSEILDDLQQQNRDKLQDRVDNVRPSPTPSNSFSSPTSTTSASTPAAASISSGATTKRSCVACRKRHMRCQPLRQNQSGTCVWCYEHGIDCFECETDTKPLNKTTRISDQEKFILDGDTSAYGGFQFSSLSFLAADDPDAPEMLHLHQLMQKESYSAETLETEQEGRLCLDPQVENHLLDLYYSRVHPYIPIVPRSYLESIVPSQVLLAAMYGVASRLPNAVVSSRDFHHIKRVLQIKISDLFTKCQPSLQECQAFAIMHMALELQSKDLGDVESCSLYLAQAIRISFDLRLHQEKSYRNDSPLLREVKRRTFWALFTQDKWTSASKGYPVMIYPEDVAVQMPDVTDIDDPFGAPHEYFIELIYQAHTLAFVLPFSYSSNRFERATVEQFQTVEKKVLLLASRAGNPKLSDITRRQITLSAVAIKLLFYAPFFRPTSSKDKALFRKLIPSIDGLRMTLAQEAVTTVLKNDTVDLLFTGPSIWSVLFFANARCFLAALSVKYDHAVSYEPQLRENAELAIELLDGMAHAMTKESKWCYMAMAGNVLRWSKKVAESKAGDLSWQEKCGIASKEAAQSNTPSSVPERPKREASVAHASQRKRAKVSHSAVPQYAKGMMPGQQEHIRDEFSVVDTSFASPTSSSSSYHDLSSRQSSVSSTTASSPSAKIVGQSSQEYSSSLGDIYLLYSQQQTTPSPHTIPSLSIGSVGEDGSSLHEYSESPQPAAAHAVPDFAYNMSLDAGARFPDGKRSMTSSAAEHSQLDEGPLDLSAFASVDRGEDEHNTWNMMLGAQAENWPGLGPSMSEGWVLDSEFSSTIAGQSQLHASTDGYRGGELEIGKRLEDDSRGGKDGEEEEGEEDREEIERRCVLGAGESRLKQEAAIRDAVWNCVLTSLSTC</sequence>